<accession>A0A7U9PZS2</accession>
<gene>
    <name evidence="1" type="ORF">OEIGOIKO_06601</name>
</gene>
<name>A0A7U9PZS2_9ACTN</name>
<evidence type="ECO:0000313" key="2">
    <source>
        <dbReference type="Proteomes" id="UP000287830"/>
    </source>
</evidence>
<reference evidence="1 2" key="1">
    <citation type="submission" date="2018-11" db="EMBL/GenBank/DDBJ databases">
        <title>Whole genome sequence of Streptomyces chrestomyceticus NBRC 13444(T).</title>
        <authorList>
            <person name="Komaki H."/>
            <person name="Tamura T."/>
        </authorList>
    </citation>
    <scope>NUCLEOTIDE SEQUENCE [LARGE SCALE GENOMIC DNA]</scope>
    <source>
        <strain evidence="1 2">NBRC 13444</strain>
    </source>
</reference>
<organism evidence="1 2">
    <name type="scientific">Streptomyces chrestomyceticus JCM 4735</name>
    <dbReference type="NCBI Taxonomy" id="1306181"/>
    <lineage>
        <taxon>Bacteria</taxon>
        <taxon>Bacillati</taxon>
        <taxon>Actinomycetota</taxon>
        <taxon>Actinomycetes</taxon>
        <taxon>Kitasatosporales</taxon>
        <taxon>Streptomycetaceae</taxon>
        <taxon>Streptomyces</taxon>
    </lineage>
</organism>
<dbReference type="EMBL" id="BHZC01000001">
    <property type="protein sequence ID" value="GCD38782.1"/>
    <property type="molecule type" value="Genomic_DNA"/>
</dbReference>
<sequence>MNRTTPRSPHGRKARTTPMINTETALKEAMTGIEGALGVALVDYGSGMALGTLGGGKDLDLSVATAGNTDVVRAKVRTMEMLGLKDEIEDILITLGTQYHLIRLLKSRNSSGLFLYLALDKGRSNLAMARHQLRRIEGELDI</sequence>
<evidence type="ECO:0000313" key="1">
    <source>
        <dbReference type="EMBL" id="GCD38782.1"/>
    </source>
</evidence>
<proteinExistence type="predicted"/>
<comment type="caution">
    <text evidence="1">The sequence shown here is derived from an EMBL/GenBank/DDBJ whole genome shotgun (WGS) entry which is preliminary data.</text>
</comment>
<dbReference type="AlphaFoldDB" id="A0A7U9PZS2"/>
<protein>
    <submittedName>
        <fullName evidence="1">Uncharacterized protein</fullName>
    </submittedName>
</protein>
<dbReference type="Proteomes" id="UP000287830">
    <property type="component" value="Unassembled WGS sequence"/>
</dbReference>